<comment type="caution">
    <text evidence="2">The sequence shown here is derived from an EMBL/GenBank/DDBJ whole genome shotgun (WGS) entry which is preliminary data.</text>
</comment>
<dbReference type="EMBL" id="LAZR01000179">
    <property type="protein sequence ID" value="KKN83865.1"/>
    <property type="molecule type" value="Genomic_DNA"/>
</dbReference>
<gene>
    <name evidence="2" type="ORF">LCGC14_0295180</name>
</gene>
<organism evidence="2">
    <name type="scientific">marine sediment metagenome</name>
    <dbReference type="NCBI Taxonomy" id="412755"/>
    <lineage>
        <taxon>unclassified sequences</taxon>
        <taxon>metagenomes</taxon>
        <taxon>ecological metagenomes</taxon>
    </lineage>
</organism>
<proteinExistence type="predicted"/>
<dbReference type="AlphaFoldDB" id="A0A0F9TS61"/>
<reference evidence="2" key="1">
    <citation type="journal article" date="2015" name="Nature">
        <title>Complex archaea that bridge the gap between prokaryotes and eukaryotes.</title>
        <authorList>
            <person name="Spang A."/>
            <person name="Saw J.H."/>
            <person name="Jorgensen S.L."/>
            <person name="Zaremba-Niedzwiedzka K."/>
            <person name="Martijn J."/>
            <person name="Lind A.E."/>
            <person name="van Eijk R."/>
            <person name="Schleper C."/>
            <person name="Guy L."/>
            <person name="Ettema T.J."/>
        </authorList>
    </citation>
    <scope>NUCLEOTIDE SEQUENCE</scope>
</reference>
<evidence type="ECO:0000256" key="1">
    <source>
        <dbReference type="SAM" id="MobiDB-lite"/>
    </source>
</evidence>
<protein>
    <submittedName>
        <fullName evidence="2">Uncharacterized protein</fullName>
    </submittedName>
</protein>
<evidence type="ECO:0000313" key="2">
    <source>
        <dbReference type="EMBL" id="KKN83865.1"/>
    </source>
</evidence>
<feature type="region of interest" description="Disordered" evidence="1">
    <location>
        <begin position="24"/>
        <end position="62"/>
    </location>
</feature>
<accession>A0A0F9TS61</accession>
<name>A0A0F9TS61_9ZZZZ</name>
<sequence>MTFERNLLFRKVETLQSALNVMSLKGIEPKEVSGEEQPTEELGNSPNGGEKSGDDPTLLDEG</sequence>